<reference evidence="3" key="1">
    <citation type="journal article" date="2008" name="ChemBioChem">
        <title>Biosynthetic Gene Cluster of Cetoniacytone A, an Unusual Aminocyclitol from the Endosymbiotic Bacterium Actinomyces sp. Lu 9419.</title>
        <authorList>
            <person name="Wu X."/>
            <person name="Flatt P.M."/>
            <person name="Xu H."/>
            <person name="Mahmud T."/>
        </authorList>
    </citation>
    <scope>NUCLEOTIDE SEQUENCE</scope>
    <source>
        <strain evidence="3">Lu 9419</strain>
    </source>
</reference>
<accession>B5SP93</accession>
<keyword evidence="2" id="KW-0472">Membrane</keyword>
<organism evidence="3">
    <name type="scientific">Actinomyces sp. Lu 9419</name>
    <dbReference type="NCBI Taxonomy" id="416175"/>
    <lineage>
        <taxon>Bacteria</taxon>
        <taxon>Bacillati</taxon>
        <taxon>Actinomycetota</taxon>
        <taxon>Actinomycetes</taxon>
        <taxon>Actinomycetales</taxon>
        <taxon>Actinomycetaceae</taxon>
        <taxon>Actinomyces</taxon>
    </lineage>
</organism>
<feature type="transmembrane region" description="Helical" evidence="2">
    <location>
        <begin position="135"/>
        <end position="154"/>
    </location>
</feature>
<dbReference type="EMBL" id="EF120454">
    <property type="protein sequence ID" value="ACH85581.1"/>
    <property type="molecule type" value="Genomic_DNA"/>
</dbReference>
<protein>
    <submittedName>
        <fullName evidence="3">Putative UnbU protein</fullName>
    </submittedName>
</protein>
<feature type="transmembrane region" description="Helical" evidence="2">
    <location>
        <begin position="64"/>
        <end position="85"/>
    </location>
</feature>
<feature type="region of interest" description="Disordered" evidence="1">
    <location>
        <begin position="1"/>
        <end position="20"/>
    </location>
</feature>
<dbReference type="AlphaFoldDB" id="B5SP93"/>
<sequence>MTATSTLPPAPPKPRLRLRDLPAKMRPADPAKLRIAALRRFAVAITVLNIVGHLFLGFEQSPLQLIITVLACYATELALETLVAARDSRRPGYRTGAADPTTRTHVIALADFLLPAHITGCALAMLLFISNRIDLFLVAAVVSVSSKYVFRVRTPRGDKHFFNPSNFGITVVLLVYLDTVSIAPPYQFTENLGTFGDIALPAFLACLGLFINFIFTGKLPLIFAWVGGFAAQAAIRALLSDETSFLAALSPLSGMAVLLFTLYMITDPGTTPRETKGQIAFGLSVAAVYGVLMTFHVTFGFFFALTIVCACRGIGMWTSNRLASKRAGLPAAPGGGDRAPAIVASRAAERTDS</sequence>
<feature type="transmembrane region" description="Helical" evidence="2">
    <location>
        <begin position="41"/>
        <end position="58"/>
    </location>
</feature>
<feature type="transmembrane region" description="Helical" evidence="2">
    <location>
        <begin position="166"/>
        <end position="186"/>
    </location>
</feature>
<feature type="transmembrane region" description="Helical" evidence="2">
    <location>
        <begin position="245"/>
        <end position="265"/>
    </location>
</feature>
<feature type="transmembrane region" description="Helical" evidence="2">
    <location>
        <begin position="106"/>
        <end position="129"/>
    </location>
</feature>
<proteinExistence type="predicted"/>
<evidence type="ECO:0000256" key="2">
    <source>
        <dbReference type="SAM" id="Phobius"/>
    </source>
</evidence>
<keyword evidence="2" id="KW-1133">Transmembrane helix</keyword>
<name>B5SP93_9ACTO</name>
<keyword evidence="2" id="KW-0812">Transmembrane</keyword>
<feature type="transmembrane region" description="Helical" evidence="2">
    <location>
        <begin position="198"/>
        <end position="215"/>
    </location>
</feature>
<evidence type="ECO:0000256" key="1">
    <source>
        <dbReference type="SAM" id="MobiDB-lite"/>
    </source>
</evidence>
<evidence type="ECO:0000313" key="3">
    <source>
        <dbReference type="EMBL" id="ACH85581.1"/>
    </source>
</evidence>